<dbReference type="Proteomes" id="UP000814140">
    <property type="component" value="Unassembled WGS sequence"/>
</dbReference>
<name>A0ACB8SWT4_9AGAM</name>
<evidence type="ECO:0000313" key="1">
    <source>
        <dbReference type="EMBL" id="KAI0060405.1"/>
    </source>
</evidence>
<gene>
    <name evidence="1" type="ORF">BV25DRAFT_959888</name>
</gene>
<protein>
    <submittedName>
        <fullName evidence="1">Uncharacterized protein</fullName>
    </submittedName>
</protein>
<proteinExistence type="predicted"/>
<keyword evidence="2" id="KW-1185">Reference proteome</keyword>
<accession>A0ACB8SWT4</accession>
<reference evidence="1" key="1">
    <citation type="submission" date="2021-03" db="EMBL/GenBank/DDBJ databases">
        <authorList>
            <consortium name="DOE Joint Genome Institute"/>
            <person name="Ahrendt S."/>
            <person name="Looney B.P."/>
            <person name="Miyauchi S."/>
            <person name="Morin E."/>
            <person name="Drula E."/>
            <person name="Courty P.E."/>
            <person name="Chicoki N."/>
            <person name="Fauchery L."/>
            <person name="Kohler A."/>
            <person name="Kuo A."/>
            <person name="Labutti K."/>
            <person name="Pangilinan J."/>
            <person name="Lipzen A."/>
            <person name="Riley R."/>
            <person name="Andreopoulos W."/>
            <person name="He G."/>
            <person name="Johnson J."/>
            <person name="Barry K.W."/>
            <person name="Grigoriev I.V."/>
            <person name="Nagy L."/>
            <person name="Hibbett D."/>
            <person name="Henrissat B."/>
            <person name="Matheny P.B."/>
            <person name="Labbe J."/>
            <person name="Martin F."/>
        </authorList>
    </citation>
    <scope>NUCLEOTIDE SEQUENCE</scope>
    <source>
        <strain evidence="1">HHB10654</strain>
    </source>
</reference>
<evidence type="ECO:0000313" key="2">
    <source>
        <dbReference type="Proteomes" id="UP000814140"/>
    </source>
</evidence>
<organism evidence="1 2">
    <name type="scientific">Artomyces pyxidatus</name>
    <dbReference type="NCBI Taxonomy" id="48021"/>
    <lineage>
        <taxon>Eukaryota</taxon>
        <taxon>Fungi</taxon>
        <taxon>Dikarya</taxon>
        <taxon>Basidiomycota</taxon>
        <taxon>Agaricomycotina</taxon>
        <taxon>Agaricomycetes</taxon>
        <taxon>Russulales</taxon>
        <taxon>Auriscalpiaceae</taxon>
        <taxon>Artomyces</taxon>
    </lineage>
</organism>
<comment type="caution">
    <text evidence="1">The sequence shown here is derived from an EMBL/GenBank/DDBJ whole genome shotgun (WGS) entry which is preliminary data.</text>
</comment>
<reference evidence="1" key="2">
    <citation type="journal article" date="2022" name="New Phytol.">
        <title>Evolutionary transition to the ectomycorrhizal habit in the genomes of a hyperdiverse lineage of mushroom-forming fungi.</title>
        <authorList>
            <person name="Looney B."/>
            <person name="Miyauchi S."/>
            <person name="Morin E."/>
            <person name="Drula E."/>
            <person name="Courty P.E."/>
            <person name="Kohler A."/>
            <person name="Kuo A."/>
            <person name="LaButti K."/>
            <person name="Pangilinan J."/>
            <person name="Lipzen A."/>
            <person name="Riley R."/>
            <person name="Andreopoulos W."/>
            <person name="He G."/>
            <person name="Johnson J."/>
            <person name="Nolan M."/>
            <person name="Tritt A."/>
            <person name="Barry K.W."/>
            <person name="Grigoriev I.V."/>
            <person name="Nagy L.G."/>
            <person name="Hibbett D."/>
            <person name="Henrissat B."/>
            <person name="Matheny P.B."/>
            <person name="Labbe J."/>
            <person name="Martin F.M."/>
        </authorList>
    </citation>
    <scope>NUCLEOTIDE SEQUENCE</scope>
    <source>
        <strain evidence="1">HHB10654</strain>
    </source>
</reference>
<dbReference type="EMBL" id="MU277219">
    <property type="protein sequence ID" value="KAI0060405.1"/>
    <property type="molecule type" value="Genomic_DNA"/>
</dbReference>
<sequence>MHIIIIPWPCEREQQRSWRVCPVPMANHLIHSSMILNTDALRRHAVRRLSRKSTWSGLMPVEIKSLVRCQKARVGRRVGDRMTDDGRRRELEGRADAASSGASSRGKLTFTRPILGFRCILNPPCTCAPVYAILSFLTLLKPPWGVVMRQRRFWTHRHDVARSAIDVYRLWLFAVVNLSNSDSRKGSSAWGGEFDAEAVSDGV</sequence>